<dbReference type="InterPro" id="IPR016181">
    <property type="entry name" value="Acyl_CoA_acyltransferase"/>
</dbReference>
<dbReference type="PROSITE" id="PS51186">
    <property type="entry name" value="GNAT"/>
    <property type="match status" value="1"/>
</dbReference>
<dbReference type="InterPro" id="IPR051531">
    <property type="entry name" value="N-acetyltransferase"/>
</dbReference>
<proteinExistence type="predicted"/>
<dbReference type="InterPro" id="IPR000182">
    <property type="entry name" value="GNAT_dom"/>
</dbReference>
<comment type="caution">
    <text evidence="2">The sequence shown here is derived from an EMBL/GenBank/DDBJ whole genome shotgun (WGS) entry which is preliminary data.</text>
</comment>
<organism evidence="2 3">
    <name type="scientific">Oceanococcus atlanticus</name>
    <dbReference type="NCBI Taxonomy" id="1317117"/>
    <lineage>
        <taxon>Bacteria</taxon>
        <taxon>Pseudomonadati</taxon>
        <taxon>Pseudomonadota</taxon>
        <taxon>Gammaproteobacteria</taxon>
        <taxon>Chromatiales</taxon>
        <taxon>Oceanococcaceae</taxon>
        <taxon>Oceanococcus</taxon>
    </lineage>
</organism>
<dbReference type="GO" id="GO:0016747">
    <property type="term" value="F:acyltransferase activity, transferring groups other than amino-acyl groups"/>
    <property type="evidence" value="ECO:0007669"/>
    <property type="project" value="InterPro"/>
</dbReference>
<dbReference type="STRING" id="1317117.ATO7_11743"/>
<name>A0A1Y1SCP4_9GAMM</name>
<keyword evidence="2" id="KW-0808">Transferase</keyword>
<dbReference type="EMBL" id="AQQV01000003">
    <property type="protein sequence ID" value="ORE85964.1"/>
    <property type="molecule type" value="Genomic_DNA"/>
</dbReference>
<dbReference type="RefSeq" id="WP_083561993.1">
    <property type="nucleotide sequence ID" value="NZ_AQQV01000003.1"/>
</dbReference>
<evidence type="ECO:0000259" key="1">
    <source>
        <dbReference type="PROSITE" id="PS51186"/>
    </source>
</evidence>
<evidence type="ECO:0000313" key="3">
    <source>
        <dbReference type="Proteomes" id="UP000192342"/>
    </source>
</evidence>
<dbReference type="OrthoDB" id="9801656at2"/>
<dbReference type="Gene3D" id="3.40.630.30">
    <property type="match status" value="1"/>
</dbReference>
<dbReference type="Proteomes" id="UP000192342">
    <property type="component" value="Unassembled WGS sequence"/>
</dbReference>
<keyword evidence="3" id="KW-1185">Reference proteome</keyword>
<accession>A0A1Y1SCP4</accession>
<protein>
    <submittedName>
        <fullName evidence="2">Ribosomal-protein-alanine acetyltransferase</fullName>
    </submittedName>
</protein>
<dbReference type="Pfam" id="PF13302">
    <property type="entry name" value="Acetyltransf_3"/>
    <property type="match status" value="1"/>
</dbReference>
<sequence>MVALIEPLSARVRLRQWRESDLPDFAALNADAQVMAHFPQLLSRVQSDALAQRNRDFIAEHGWGFWAAEHRASGRFMGFVGLNRPGVALPFSPCVEIGWRLSADFWGQGLATEAARAALAVGFEQLHLPEIVSFTALSNRRSSAVMQRLGMRADTAGFEHPAVPPGHALRPHCLYRLQRDRWASTR</sequence>
<evidence type="ECO:0000313" key="2">
    <source>
        <dbReference type="EMBL" id="ORE85964.1"/>
    </source>
</evidence>
<dbReference type="AlphaFoldDB" id="A0A1Y1SCP4"/>
<gene>
    <name evidence="2" type="ORF">ATO7_11743</name>
</gene>
<dbReference type="PANTHER" id="PTHR43792">
    <property type="entry name" value="GNAT FAMILY, PUTATIVE (AFU_ORTHOLOGUE AFUA_3G00765)-RELATED-RELATED"/>
    <property type="match status" value="1"/>
</dbReference>
<dbReference type="SUPFAM" id="SSF55729">
    <property type="entry name" value="Acyl-CoA N-acyltransferases (Nat)"/>
    <property type="match status" value="1"/>
</dbReference>
<dbReference type="PANTHER" id="PTHR43792:SF1">
    <property type="entry name" value="N-ACETYLTRANSFERASE DOMAIN-CONTAINING PROTEIN"/>
    <property type="match status" value="1"/>
</dbReference>
<reference evidence="2 3" key="1">
    <citation type="submission" date="2013-04" db="EMBL/GenBank/DDBJ databases">
        <title>Oceanococcus atlanticus 22II-S10r2 Genome Sequencing.</title>
        <authorList>
            <person name="Lai Q."/>
            <person name="Li G."/>
            <person name="Shao Z."/>
        </authorList>
    </citation>
    <scope>NUCLEOTIDE SEQUENCE [LARGE SCALE GENOMIC DNA]</scope>
    <source>
        <strain evidence="2 3">22II-S10r2</strain>
    </source>
</reference>
<feature type="domain" description="N-acetyltransferase" evidence="1">
    <location>
        <begin position="12"/>
        <end position="180"/>
    </location>
</feature>